<evidence type="ECO:0000313" key="1">
    <source>
        <dbReference type="EMBL" id="WZL70620.1"/>
    </source>
</evidence>
<name>A0ABZ2Y6S9_9FIRM</name>
<organism evidence="1 2">
    <name type="scientific">Defluviitalea saccharophila</name>
    <dbReference type="NCBI Taxonomy" id="879970"/>
    <lineage>
        <taxon>Bacteria</taxon>
        <taxon>Bacillati</taxon>
        <taxon>Bacillota</taxon>
        <taxon>Clostridia</taxon>
        <taxon>Lachnospirales</taxon>
        <taxon>Defluviitaleaceae</taxon>
        <taxon>Defluviitalea</taxon>
    </lineage>
</organism>
<reference evidence="1 2" key="1">
    <citation type="submission" date="2023-03" db="EMBL/GenBank/DDBJ databases">
        <title>Novel Species.</title>
        <authorList>
            <person name="Ma S."/>
        </authorList>
    </citation>
    <scope>NUCLEOTIDE SEQUENCE [LARGE SCALE GENOMIC DNA]</scope>
    <source>
        <strain evidence="1 2">LIND6LT2</strain>
    </source>
</reference>
<keyword evidence="2" id="KW-1185">Reference proteome</keyword>
<proteinExistence type="predicted"/>
<accession>A0ABZ2Y6S9</accession>
<gene>
    <name evidence="1" type="ORF">QBE51_03575</name>
</gene>
<protein>
    <submittedName>
        <fullName evidence="1">Uncharacterized protein</fullName>
    </submittedName>
</protein>
<dbReference type="Proteomes" id="UP001486565">
    <property type="component" value="Chromosome"/>
</dbReference>
<evidence type="ECO:0000313" key="2">
    <source>
        <dbReference type="Proteomes" id="UP001486565"/>
    </source>
</evidence>
<sequence>MLRNLLNQIERMIFMFTRDSGLVKIWFAAVLNGTYTYSQVPNLSNLREVVGEVLTEMGYDITEPNN</sequence>
<dbReference type="RefSeq" id="WP_341877582.1">
    <property type="nucleotide sequence ID" value="NZ_CP121687.1"/>
</dbReference>
<dbReference type="EMBL" id="CP121687">
    <property type="protein sequence ID" value="WZL70620.1"/>
    <property type="molecule type" value="Genomic_DNA"/>
</dbReference>